<evidence type="ECO:0000313" key="3">
    <source>
        <dbReference type="Proteomes" id="UP000076503"/>
    </source>
</evidence>
<comment type="caution">
    <text evidence="2">The sequence shown here is derived from an EMBL/GenBank/DDBJ whole genome shotgun (WGS) entry which is preliminary data.</text>
</comment>
<dbReference type="CDD" id="cd04301">
    <property type="entry name" value="NAT_SF"/>
    <property type="match status" value="1"/>
</dbReference>
<dbReference type="SUPFAM" id="SSF55729">
    <property type="entry name" value="Acyl-CoA N-acyltransferases (Nat)"/>
    <property type="match status" value="1"/>
</dbReference>
<gene>
    <name evidence="2" type="ORF">N476_15910</name>
</gene>
<proteinExistence type="predicted"/>
<evidence type="ECO:0000313" key="2">
    <source>
        <dbReference type="EMBL" id="KZN50772.1"/>
    </source>
</evidence>
<dbReference type="GO" id="GO:0016747">
    <property type="term" value="F:acyltransferase activity, transferring groups other than amino-acyl groups"/>
    <property type="evidence" value="ECO:0007669"/>
    <property type="project" value="InterPro"/>
</dbReference>
<organism evidence="2 3">
    <name type="scientific">Pseudoalteromonas luteoviolacea H33</name>
    <dbReference type="NCBI Taxonomy" id="1365251"/>
    <lineage>
        <taxon>Bacteria</taxon>
        <taxon>Pseudomonadati</taxon>
        <taxon>Pseudomonadota</taxon>
        <taxon>Gammaproteobacteria</taxon>
        <taxon>Alteromonadales</taxon>
        <taxon>Pseudoalteromonadaceae</taxon>
        <taxon>Pseudoalteromonas</taxon>
    </lineage>
</organism>
<reference evidence="2 3" key="1">
    <citation type="submission" date="2013-07" db="EMBL/GenBank/DDBJ databases">
        <title>Comparative Genomic and Metabolomic Analysis of Twelve Strains of Pseudoalteromonas luteoviolacea.</title>
        <authorList>
            <person name="Vynne N.G."/>
            <person name="Mansson M."/>
            <person name="Gram L."/>
        </authorList>
    </citation>
    <scope>NUCLEOTIDE SEQUENCE [LARGE SCALE GENOMIC DNA]</scope>
    <source>
        <strain evidence="2 3">H33</strain>
    </source>
</reference>
<dbReference type="InterPro" id="IPR016181">
    <property type="entry name" value="Acyl_CoA_acyltransferase"/>
</dbReference>
<dbReference type="RefSeq" id="WP_063361880.1">
    <property type="nucleotide sequence ID" value="NZ_AUXZ01000073.1"/>
</dbReference>
<sequence length="141" mass="16059">MQLSCLCLPAIQTPLVNKFYQANRVRGRATKQDAVWVVKDSRLIAACRLQSVEQETFLSTVFVDQAYRGKGVAKQLLLAAIEQESCVYTFAYQAVLPLYSKLNFIVIDEKVLPMKLRQMFESYTKQGREIIAMCYQGNVHA</sequence>
<dbReference type="Gene3D" id="3.40.630.30">
    <property type="match status" value="1"/>
</dbReference>
<dbReference type="AlphaFoldDB" id="A0A167EI10"/>
<protein>
    <recommendedName>
        <fullName evidence="1">N-acetyltransferase domain-containing protein</fullName>
    </recommendedName>
</protein>
<evidence type="ECO:0000259" key="1">
    <source>
        <dbReference type="PROSITE" id="PS51186"/>
    </source>
</evidence>
<dbReference type="PATRIC" id="fig|1365251.3.peg.2404"/>
<dbReference type="EMBL" id="AUXZ01000073">
    <property type="protein sequence ID" value="KZN50772.1"/>
    <property type="molecule type" value="Genomic_DNA"/>
</dbReference>
<feature type="domain" description="N-acetyltransferase" evidence="1">
    <location>
        <begin position="1"/>
        <end position="121"/>
    </location>
</feature>
<name>A0A167EI10_9GAMM</name>
<accession>A0A167EI10</accession>
<dbReference type="PROSITE" id="PS51186">
    <property type="entry name" value="GNAT"/>
    <property type="match status" value="1"/>
</dbReference>
<dbReference type="Proteomes" id="UP000076503">
    <property type="component" value="Unassembled WGS sequence"/>
</dbReference>
<dbReference type="InterPro" id="IPR000182">
    <property type="entry name" value="GNAT_dom"/>
</dbReference>
<dbReference type="Pfam" id="PF13508">
    <property type="entry name" value="Acetyltransf_7"/>
    <property type="match status" value="1"/>
</dbReference>
<dbReference type="OrthoDB" id="8780005at2"/>